<dbReference type="Gene3D" id="2.40.128.110">
    <property type="entry name" value="Lipid/polyisoprenoid-binding, YceI-like"/>
    <property type="match status" value="1"/>
</dbReference>
<evidence type="ECO:0000313" key="4">
    <source>
        <dbReference type="Proteomes" id="UP001501323"/>
    </source>
</evidence>
<keyword evidence="4" id="KW-1185">Reference proteome</keyword>
<dbReference type="RefSeq" id="WP_345294458.1">
    <property type="nucleotide sequence ID" value="NZ_BAABJY010000001.1"/>
</dbReference>
<feature type="signal peptide" evidence="1">
    <location>
        <begin position="1"/>
        <end position="21"/>
    </location>
</feature>
<dbReference type="PANTHER" id="PTHR34406">
    <property type="entry name" value="PROTEIN YCEI"/>
    <property type="match status" value="1"/>
</dbReference>
<comment type="caution">
    <text evidence="3">The sequence shown here is derived from an EMBL/GenBank/DDBJ whole genome shotgun (WGS) entry which is preliminary data.</text>
</comment>
<dbReference type="InterPro" id="IPR007372">
    <property type="entry name" value="Lipid/polyisoprenoid-bd_YceI"/>
</dbReference>
<feature type="domain" description="Lipid/polyisoprenoid-binding YceI-like" evidence="2">
    <location>
        <begin position="23"/>
        <end position="181"/>
    </location>
</feature>
<dbReference type="SMART" id="SM00867">
    <property type="entry name" value="YceI"/>
    <property type="match status" value="1"/>
</dbReference>
<proteinExistence type="predicted"/>
<feature type="chain" id="PRO_5047284724" evidence="1">
    <location>
        <begin position="22"/>
        <end position="184"/>
    </location>
</feature>
<dbReference type="PANTHER" id="PTHR34406:SF1">
    <property type="entry name" value="PROTEIN YCEI"/>
    <property type="match status" value="1"/>
</dbReference>
<name>A0ABP9DV47_9GAMM</name>
<gene>
    <name evidence="3" type="ORF">GCM10023332_10830</name>
</gene>
<evidence type="ECO:0000259" key="2">
    <source>
        <dbReference type="SMART" id="SM00867"/>
    </source>
</evidence>
<dbReference type="EMBL" id="BAABJY010000001">
    <property type="protein sequence ID" value="GAA4860639.1"/>
    <property type="molecule type" value="Genomic_DNA"/>
</dbReference>
<sequence length="184" mass="19572">MIARSSLLAALLLLAAPTAQAGDYTQAPGSTLMFYGNFQGERFQGQFPGFATRMSFDPSAPGEGWLEVVIPLATATLGVEEYDGELRGPAFFDSARFNQARYSARGFRSLGGGRFAADGTLSLRGINKPVTLEFSWSPGARPVLEGKATVKRLEFGVGGGDWAATETIEDAVAIETRVLLEAAD</sequence>
<protein>
    <submittedName>
        <fullName evidence="3">YceI family protein</fullName>
    </submittedName>
</protein>
<dbReference type="Pfam" id="PF04264">
    <property type="entry name" value="YceI"/>
    <property type="match status" value="1"/>
</dbReference>
<evidence type="ECO:0000313" key="3">
    <source>
        <dbReference type="EMBL" id="GAA4860639.1"/>
    </source>
</evidence>
<dbReference type="SUPFAM" id="SSF101874">
    <property type="entry name" value="YceI-like"/>
    <property type="match status" value="1"/>
</dbReference>
<keyword evidence="1" id="KW-0732">Signal</keyword>
<reference evidence="4" key="1">
    <citation type="journal article" date="2019" name="Int. J. Syst. Evol. Microbiol.">
        <title>The Global Catalogue of Microorganisms (GCM) 10K type strain sequencing project: providing services to taxonomists for standard genome sequencing and annotation.</title>
        <authorList>
            <consortium name="The Broad Institute Genomics Platform"/>
            <consortium name="The Broad Institute Genome Sequencing Center for Infectious Disease"/>
            <person name="Wu L."/>
            <person name="Ma J."/>
        </authorList>
    </citation>
    <scope>NUCLEOTIDE SEQUENCE [LARGE SCALE GENOMIC DNA]</scope>
    <source>
        <strain evidence="4">JCM 18392</strain>
    </source>
</reference>
<evidence type="ECO:0000256" key="1">
    <source>
        <dbReference type="SAM" id="SignalP"/>
    </source>
</evidence>
<organism evidence="3 4">
    <name type="scientific">Luteimonas vadosa</name>
    <dbReference type="NCBI Taxonomy" id="1165507"/>
    <lineage>
        <taxon>Bacteria</taxon>
        <taxon>Pseudomonadati</taxon>
        <taxon>Pseudomonadota</taxon>
        <taxon>Gammaproteobacteria</taxon>
        <taxon>Lysobacterales</taxon>
        <taxon>Lysobacteraceae</taxon>
        <taxon>Luteimonas</taxon>
    </lineage>
</organism>
<accession>A0ABP9DV47</accession>
<dbReference type="Proteomes" id="UP001501323">
    <property type="component" value="Unassembled WGS sequence"/>
</dbReference>
<dbReference type="InterPro" id="IPR036761">
    <property type="entry name" value="TTHA0802/YceI-like_sf"/>
</dbReference>